<sequence length="416" mass="46068">MPPPLSPAVGPVIAVDTADARVVPRKSIRSQRPAPVSSRKPASPAVKLPVVLFGYEASTFTIKIRLALRLKQIPYTFVHVPVMAPRPLLRDSFALSYRKIPVLAIGRDIYVDTYLILEILEQRFPSPDFPTLYPAAEDGRTNRALIRLLTGYWADRPLFRVTTGLIPPRVWRSRFGNDRAQLIGHPLDAAKLARKIPENLAALDVQLNLTEAQLKEAGDQMQTRPHQANGPWLFSSSNPSGADLALFYQLKWGRDIAQGKGVDEMIAGPAADDDKVPVEVVFNSERYPCVVAWFKRFETYVEALPKVEKVVEDPAGALRALKESAMVPIEDAQLHPVAPKLDVLAESLRLTRGATVSITPNDTGRDNPTVGILIDFSAEQVVVQPCHIDGKAPEMEVRQHFPRVGFVIRPIAESRL</sequence>
<dbReference type="SUPFAM" id="SSF47616">
    <property type="entry name" value="GST C-terminal domain-like"/>
    <property type="match status" value="1"/>
</dbReference>
<gene>
    <name evidence="2" type="ORF">HDK90DRAFT_419927</name>
</gene>
<dbReference type="Proteomes" id="UP001492380">
    <property type="component" value="Unassembled WGS sequence"/>
</dbReference>
<organism evidence="2 3">
    <name type="scientific">Phyllosticta capitalensis</name>
    <dbReference type="NCBI Taxonomy" id="121624"/>
    <lineage>
        <taxon>Eukaryota</taxon>
        <taxon>Fungi</taxon>
        <taxon>Dikarya</taxon>
        <taxon>Ascomycota</taxon>
        <taxon>Pezizomycotina</taxon>
        <taxon>Dothideomycetes</taxon>
        <taxon>Dothideomycetes incertae sedis</taxon>
        <taxon>Botryosphaeriales</taxon>
        <taxon>Phyllostictaceae</taxon>
        <taxon>Phyllosticta</taxon>
    </lineage>
</organism>
<protein>
    <recommendedName>
        <fullName evidence="1">GST N-terminal domain-containing protein</fullName>
    </recommendedName>
</protein>
<dbReference type="InterPro" id="IPR004045">
    <property type="entry name" value="Glutathione_S-Trfase_N"/>
</dbReference>
<evidence type="ECO:0000313" key="3">
    <source>
        <dbReference type="Proteomes" id="UP001492380"/>
    </source>
</evidence>
<dbReference type="EMBL" id="JBBWRZ010000010">
    <property type="protein sequence ID" value="KAK8227069.1"/>
    <property type="molecule type" value="Genomic_DNA"/>
</dbReference>
<reference evidence="2 3" key="1">
    <citation type="submission" date="2024-04" db="EMBL/GenBank/DDBJ databases">
        <title>Phyllosticta paracitricarpa is synonymous to the EU quarantine fungus P. citricarpa based on phylogenomic analyses.</title>
        <authorList>
            <consortium name="Lawrence Berkeley National Laboratory"/>
            <person name="Van Ingen-Buijs V.A."/>
            <person name="Van Westerhoven A.C."/>
            <person name="Haridas S."/>
            <person name="Skiadas P."/>
            <person name="Martin F."/>
            <person name="Groenewald J.Z."/>
            <person name="Crous P.W."/>
            <person name="Seidl M.F."/>
        </authorList>
    </citation>
    <scope>NUCLEOTIDE SEQUENCE [LARGE SCALE GENOMIC DNA]</scope>
    <source>
        <strain evidence="2 3">CBS 123374</strain>
    </source>
</reference>
<dbReference type="Pfam" id="PF13417">
    <property type="entry name" value="GST_N_3"/>
    <property type="match status" value="1"/>
</dbReference>
<evidence type="ECO:0000313" key="2">
    <source>
        <dbReference type="EMBL" id="KAK8227069.1"/>
    </source>
</evidence>
<dbReference type="SUPFAM" id="SSF52833">
    <property type="entry name" value="Thioredoxin-like"/>
    <property type="match status" value="1"/>
</dbReference>
<keyword evidence="3" id="KW-1185">Reference proteome</keyword>
<accession>A0ABR1YFJ1</accession>
<feature type="domain" description="GST N-terminal" evidence="1">
    <location>
        <begin position="48"/>
        <end position="128"/>
    </location>
</feature>
<dbReference type="Gene3D" id="3.40.30.110">
    <property type="match status" value="2"/>
</dbReference>
<proteinExistence type="predicted"/>
<dbReference type="InterPro" id="IPR036282">
    <property type="entry name" value="Glutathione-S-Trfase_C_sf"/>
</dbReference>
<comment type="caution">
    <text evidence="2">The sequence shown here is derived from an EMBL/GenBank/DDBJ whole genome shotgun (WGS) entry which is preliminary data.</text>
</comment>
<dbReference type="PROSITE" id="PS50404">
    <property type="entry name" value="GST_NTER"/>
    <property type="match status" value="1"/>
</dbReference>
<dbReference type="InterPro" id="IPR036249">
    <property type="entry name" value="Thioredoxin-like_sf"/>
</dbReference>
<evidence type="ECO:0000259" key="1">
    <source>
        <dbReference type="PROSITE" id="PS50404"/>
    </source>
</evidence>
<name>A0ABR1YFJ1_9PEZI</name>